<evidence type="ECO:0000256" key="5">
    <source>
        <dbReference type="ARBA" id="ARBA00022958"/>
    </source>
</evidence>
<keyword evidence="8" id="KW-0332">GMP biosynthesis</keyword>
<dbReference type="EC" id="1.1.1.205" evidence="8"/>
<dbReference type="NCBIfam" id="TIGR01302">
    <property type="entry name" value="IMP_dehydrog"/>
    <property type="match status" value="1"/>
</dbReference>
<comment type="subunit">
    <text evidence="2 8">Homotetramer.</text>
</comment>
<dbReference type="CDD" id="cd04601">
    <property type="entry name" value="CBS_pair_IMPDH"/>
    <property type="match status" value="1"/>
</dbReference>
<dbReference type="InterPro" id="IPR013785">
    <property type="entry name" value="Aldolase_TIM"/>
</dbReference>
<feature type="binding site" evidence="8">
    <location>
        <position position="470"/>
    </location>
    <ligand>
        <name>K(+)</name>
        <dbReference type="ChEBI" id="CHEBI:29103"/>
        <note>ligand shared between two tetrameric partners</note>
    </ligand>
</feature>
<feature type="binding site" evidence="8">
    <location>
        <begin position="336"/>
        <end position="338"/>
    </location>
    <ligand>
        <name>IMP</name>
        <dbReference type="ChEBI" id="CHEBI:58053"/>
    </ligand>
</feature>
<dbReference type="CDD" id="cd00381">
    <property type="entry name" value="IMPDH"/>
    <property type="match status" value="1"/>
</dbReference>
<protein>
    <recommendedName>
        <fullName evidence="8">Inosine-5'-monophosphate dehydrogenase</fullName>
        <shortName evidence="8">IMP dehydrogenase</shortName>
        <shortName evidence="8">IMPD</shortName>
        <shortName evidence="8">IMPDH</shortName>
        <ecNumber evidence="8">1.1.1.205</ecNumber>
    </recommendedName>
</protein>
<feature type="binding site" evidence="8">
    <location>
        <position position="415"/>
    </location>
    <ligand>
        <name>IMP</name>
        <dbReference type="ChEBI" id="CHEBI:58053"/>
    </ligand>
</feature>
<dbReference type="InterPro" id="IPR000644">
    <property type="entry name" value="CBS_dom"/>
</dbReference>
<dbReference type="Pfam" id="PF00571">
    <property type="entry name" value="CBS"/>
    <property type="match status" value="2"/>
</dbReference>
<feature type="binding site" description="in other chain" evidence="8 10">
    <location>
        <position position="298"/>
    </location>
    <ligand>
        <name>K(+)</name>
        <dbReference type="ChEBI" id="CHEBI:29103"/>
        <note>ligand shared between two tetrameric partners</note>
    </ligand>
</feature>
<evidence type="ECO:0000256" key="7">
    <source>
        <dbReference type="ARBA" id="ARBA00023122"/>
    </source>
</evidence>
<dbReference type="InterPro" id="IPR001093">
    <property type="entry name" value="IMP_DH_GMPRt"/>
</dbReference>
<feature type="binding site" evidence="8">
    <location>
        <position position="246"/>
    </location>
    <ligand>
        <name>NAD(+)</name>
        <dbReference type="ChEBI" id="CHEBI:57540"/>
    </ligand>
</feature>
<feature type="binding site" evidence="8">
    <location>
        <position position="301"/>
    </location>
    <ligand>
        <name>IMP</name>
        <dbReference type="ChEBI" id="CHEBI:58053"/>
    </ligand>
</feature>
<sequence>MKIMKEGLTFDDVLLIPKRSSVRSRREIDTSTQLSKNIRLNIPIVSANMDTVTESAMAIVMAQQGGIGIIHRFMPIVEQVNEVNKVKRAEMIRIDNPYCLKPETSLQEAKEFMKEKGISGLLITDNNNILQGILTSRDIKFTEDENVLVKELMSTDLITARPDISIEEAKNILKKNRIEKLPLVDEKGVVRGLITATDIIKAKILPKASKDSKGRLRVGAAIGVVGDYLERAEALYNAGADVLVLDIAHGHSDLAINAIKEIRKNLGDVELISGNVATAEGAKDLIEAGSDGIKTGVGPGSICITRVVAGAGVPQLTAIIETSKVAKDYGVPVIADGGIRTSGDITKAIAAGAQTVMIGSLLAGTEESPGAAILRHGRRYKVVRGMASLGATLGREAKEKKGSFDEFDLGSVVPEGVEAMVPYRGSAVDVLNQLVGGFRSGVSYCGASSIPEMQEKAEFIKITSAGRKESTSHDVELI</sequence>
<keyword evidence="7 11" id="KW-0129">CBS domain</keyword>
<feature type="binding site" evidence="8">
    <location>
        <begin position="359"/>
        <end position="360"/>
    </location>
    <ligand>
        <name>IMP</name>
        <dbReference type="ChEBI" id="CHEBI:58053"/>
    </ligand>
</feature>
<evidence type="ECO:0000256" key="9">
    <source>
        <dbReference type="PIRSR" id="PIRSR000130-3"/>
    </source>
</evidence>
<evidence type="ECO:0000256" key="2">
    <source>
        <dbReference type="ARBA" id="ARBA00011881"/>
    </source>
</evidence>
<dbReference type="FunFam" id="3.20.20.70:FF:000003">
    <property type="entry name" value="GMP reductase"/>
    <property type="match status" value="1"/>
</dbReference>
<feature type="binding site" evidence="9">
    <location>
        <begin position="246"/>
        <end position="248"/>
    </location>
    <ligand>
        <name>NAD(+)</name>
        <dbReference type="ChEBI" id="CHEBI:57540"/>
    </ligand>
</feature>
<dbReference type="SUPFAM" id="SSF54631">
    <property type="entry name" value="CBS-domain pair"/>
    <property type="match status" value="1"/>
</dbReference>
<dbReference type="GO" id="GO:0006183">
    <property type="term" value="P:GTP biosynthetic process"/>
    <property type="evidence" value="ECO:0007669"/>
    <property type="project" value="TreeGrafter"/>
</dbReference>
<evidence type="ECO:0000256" key="12">
    <source>
        <dbReference type="RuleBase" id="RU003927"/>
    </source>
</evidence>
<evidence type="ECO:0000256" key="4">
    <source>
        <dbReference type="ARBA" id="ARBA00022737"/>
    </source>
</evidence>
<evidence type="ECO:0000313" key="14">
    <source>
        <dbReference type="EMBL" id="UJG41464.1"/>
    </source>
</evidence>
<keyword evidence="6 8" id="KW-0560">Oxidoreductase</keyword>
<dbReference type="GO" id="GO:0003938">
    <property type="term" value="F:IMP dehydrogenase activity"/>
    <property type="evidence" value="ECO:0007669"/>
    <property type="project" value="UniProtKB-UniRule"/>
</dbReference>
<feature type="binding site" description="in other chain" evidence="8 10">
    <location>
        <position position="300"/>
    </location>
    <ligand>
        <name>K(+)</name>
        <dbReference type="ChEBI" id="CHEBI:29103"/>
        <note>ligand shared between two tetrameric partners</note>
    </ligand>
</feature>
<evidence type="ECO:0000256" key="11">
    <source>
        <dbReference type="PROSITE-ProRule" id="PRU00703"/>
    </source>
</evidence>
<keyword evidence="4" id="KW-0677">Repeat</keyword>
<keyword evidence="8" id="KW-0658">Purine biosynthesis</keyword>
<feature type="domain" description="CBS" evidence="13">
    <location>
        <begin position="153"/>
        <end position="209"/>
    </location>
</feature>
<evidence type="ECO:0000256" key="10">
    <source>
        <dbReference type="PIRSR" id="PIRSR000130-4"/>
    </source>
</evidence>
<evidence type="ECO:0000256" key="8">
    <source>
        <dbReference type="HAMAP-Rule" id="MF_01964"/>
    </source>
</evidence>
<dbReference type="PIRSF" id="PIRSF000130">
    <property type="entry name" value="IMPDH"/>
    <property type="match status" value="1"/>
</dbReference>
<dbReference type="Pfam" id="PF00478">
    <property type="entry name" value="IMPDH"/>
    <property type="match status" value="1"/>
</dbReference>
<comment type="similarity">
    <text evidence="1 8 12">Belongs to the IMPDH/GMPR family.</text>
</comment>
<feature type="binding site" evidence="8 9">
    <location>
        <begin position="296"/>
        <end position="298"/>
    </location>
    <ligand>
        <name>NAD(+)</name>
        <dbReference type="ChEBI" id="CHEBI:57540"/>
    </ligand>
</feature>
<dbReference type="HAMAP" id="MF_01964">
    <property type="entry name" value="IMPDH"/>
    <property type="match status" value="1"/>
</dbReference>
<evidence type="ECO:0000259" key="13">
    <source>
        <dbReference type="PROSITE" id="PS51371"/>
    </source>
</evidence>
<dbReference type="PANTHER" id="PTHR11911:SF111">
    <property type="entry name" value="INOSINE-5'-MONOPHOSPHATE DEHYDROGENASE"/>
    <property type="match status" value="1"/>
</dbReference>
<comment type="catalytic activity">
    <reaction evidence="8">
        <text>IMP + NAD(+) + H2O = XMP + NADH + H(+)</text>
        <dbReference type="Rhea" id="RHEA:11708"/>
        <dbReference type="ChEBI" id="CHEBI:15377"/>
        <dbReference type="ChEBI" id="CHEBI:15378"/>
        <dbReference type="ChEBI" id="CHEBI:57464"/>
        <dbReference type="ChEBI" id="CHEBI:57540"/>
        <dbReference type="ChEBI" id="CHEBI:57945"/>
        <dbReference type="ChEBI" id="CHEBI:58053"/>
        <dbReference type="EC" id="1.1.1.205"/>
    </reaction>
</comment>
<dbReference type="PROSITE" id="PS51371">
    <property type="entry name" value="CBS"/>
    <property type="match status" value="2"/>
</dbReference>
<dbReference type="SMART" id="SM00116">
    <property type="entry name" value="CBS"/>
    <property type="match status" value="2"/>
</dbReference>
<keyword evidence="5 8" id="KW-0630">Potassium</keyword>
<feature type="active site" description="Thioimidate intermediate" evidence="8">
    <location>
        <position position="303"/>
    </location>
</feature>
<keyword evidence="8 9" id="KW-0520">NAD</keyword>
<dbReference type="GO" id="GO:0000166">
    <property type="term" value="F:nucleotide binding"/>
    <property type="evidence" value="ECO:0007669"/>
    <property type="project" value="UniProtKB-UniRule"/>
</dbReference>
<dbReference type="GO" id="GO:0046872">
    <property type="term" value="F:metal ion binding"/>
    <property type="evidence" value="ECO:0007669"/>
    <property type="project" value="UniProtKB-UniRule"/>
</dbReference>
<reference evidence="14" key="1">
    <citation type="journal article" date="2022" name="Nat. Microbiol.">
        <title>Unique mobile elements and scalable gene flow at the prokaryote-eukaryote boundary revealed by circularized Asgard archaea genomes.</title>
        <authorList>
            <person name="Wu F."/>
            <person name="Speth D.R."/>
            <person name="Philosof A."/>
            <person name="Cremiere A."/>
            <person name="Narayanan A."/>
            <person name="Barco R.A."/>
            <person name="Connon S.A."/>
            <person name="Amend J.P."/>
            <person name="Antoshechkin I.A."/>
            <person name="Orphan V.J."/>
        </authorList>
    </citation>
    <scope>NUCLEOTIDE SEQUENCE</scope>
    <source>
        <strain evidence="14">PM71</strain>
    </source>
</reference>
<name>A0A9Y1BND0_9ARCH</name>
<proteinExistence type="inferred from homology"/>
<comment type="activity regulation">
    <text evidence="8">Mycophenolic acid (MPA) is a non-competitive inhibitor that prevents formation of the closed enzyme conformation by binding to the same site as the amobile flap. In contrast, mizoribine monophosphate (MZP) is a competitive inhibitor that induces the closed conformation. MPA is a potent inhibitor of mammalian IMPDHs but a poor inhibitor of the bacterial enzymes. MZP is a more potent inhibitor of bacterial IMPDH.</text>
</comment>
<dbReference type="InterPro" id="IPR005990">
    <property type="entry name" value="IMP_DH"/>
</dbReference>
<comment type="caution">
    <text evidence="8">Lacks conserved residue(s) required for the propagation of feature annotation.</text>
</comment>
<dbReference type="EMBL" id="CP084166">
    <property type="protein sequence ID" value="UJG41464.1"/>
    <property type="molecule type" value="Genomic_DNA"/>
</dbReference>
<comment type="cofactor">
    <cofactor evidence="8">
        <name>K(+)</name>
        <dbReference type="ChEBI" id="CHEBI:29103"/>
    </cofactor>
</comment>
<feature type="domain" description="CBS" evidence="13">
    <location>
        <begin position="91"/>
        <end position="151"/>
    </location>
</feature>
<evidence type="ECO:0000256" key="1">
    <source>
        <dbReference type="ARBA" id="ARBA00005502"/>
    </source>
</evidence>
<dbReference type="InterPro" id="IPR046342">
    <property type="entry name" value="CBS_dom_sf"/>
</dbReference>
<dbReference type="GO" id="GO:0006177">
    <property type="term" value="P:GMP biosynthetic process"/>
    <property type="evidence" value="ECO:0007669"/>
    <property type="project" value="UniProtKB-UniRule"/>
</dbReference>
<dbReference type="SUPFAM" id="SSF51412">
    <property type="entry name" value="Inosine monophosphate dehydrogenase (IMPDH)"/>
    <property type="match status" value="1"/>
</dbReference>
<evidence type="ECO:0000256" key="6">
    <source>
        <dbReference type="ARBA" id="ARBA00023002"/>
    </source>
</evidence>
<feature type="binding site" description="in other chain" evidence="8 10">
    <location>
        <position position="303"/>
    </location>
    <ligand>
        <name>K(+)</name>
        <dbReference type="ChEBI" id="CHEBI:29103"/>
        <note>ligand shared between two tetrameric partners</note>
    </ligand>
</feature>
<evidence type="ECO:0000256" key="3">
    <source>
        <dbReference type="ARBA" id="ARBA00022723"/>
    </source>
</evidence>
<dbReference type="Proteomes" id="UP001201020">
    <property type="component" value="Chromosome"/>
</dbReference>
<dbReference type="SMART" id="SM01240">
    <property type="entry name" value="IMPDH"/>
    <property type="match status" value="1"/>
</dbReference>
<dbReference type="AlphaFoldDB" id="A0A9Y1BND0"/>
<comment type="pathway">
    <text evidence="8">Purine metabolism; XMP biosynthesis via de novo pathway; XMP from IMP: step 1/1.</text>
</comment>
<feature type="binding site" evidence="8">
    <location>
        <position position="469"/>
    </location>
    <ligand>
        <name>K(+)</name>
        <dbReference type="ChEBI" id="CHEBI:29103"/>
        <note>ligand shared between two tetrameric partners</note>
    </ligand>
</feature>
<comment type="function">
    <text evidence="8">Catalyzes the conversion of inosine 5'-phosphate (IMP) to xanthosine 5'-phosphate (XMP), the first committed and rate-limiting step in the de novo synthesis of guanine nucleotides, and therefore plays an important role in the regulation of cell growth.</text>
</comment>
<dbReference type="Gene3D" id="3.20.20.70">
    <property type="entry name" value="Aldolase class I"/>
    <property type="match status" value="1"/>
</dbReference>
<keyword evidence="3 8" id="KW-0479">Metal-binding</keyword>
<organism evidence="14">
    <name type="scientific">Candidatus Heimdallarchaeum aukensis</name>
    <dbReference type="NCBI Taxonomy" id="2876573"/>
    <lineage>
        <taxon>Archaea</taxon>
        <taxon>Promethearchaeati</taxon>
        <taxon>Candidatus Heimdallarchaeota</taxon>
        <taxon>Candidatus Heimdallarchaeia (ex Rinke et al. 2021) (nom. nud.)</taxon>
        <taxon>Candidatus Heimdallarchaeales</taxon>
        <taxon>Candidatus Heimdallarchaeaceae</taxon>
        <taxon>Candidatus Heimdallarchaeum</taxon>
    </lineage>
</organism>
<dbReference type="PANTHER" id="PTHR11911">
    <property type="entry name" value="INOSINE-5-MONOPHOSPHATE DEHYDROGENASE RELATED"/>
    <property type="match status" value="1"/>
</dbReference>
<gene>
    <name evidence="8 14" type="primary">guaB</name>
    <name evidence="14" type="ORF">K9W45_03135</name>
</gene>
<accession>A0A9Y1BND0</accession>